<evidence type="ECO:0000313" key="6">
    <source>
        <dbReference type="EMBL" id="KAJ6230228.1"/>
    </source>
</evidence>
<dbReference type="SUPFAM" id="SSF47895">
    <property type="entry name" value="Transducin (alpha subunit), insertion domain"/>
    <property type="match status" value="1"/>
</dbReference>
<dbReference type="InterPro" id="IPR027417">
    <property type="entry name" value="P-loop_NTPase"/>
</dbReference>
<keyword evidence="7" id="KW-1185">Reference proteome</keyword>
<dbReference type="PRINTS" id="PR00318">
    <property type="entry name" value="GPROTEINA"/>
</dbReference>
<evidence type="ECO:0000256" key="5">
    <source>
        <dbReference type="SAM" id="MobiDB-lite"/>
    </source>
</evidence>
<feature type="compositionally biased region" description="Basic residues" evidence="5">
    <location>
        <begin position="1"/>
        <end position="19"/>
    </location>
</feature>
<dbReference type="EMBL" id="JAOAOG010000313">
    <property type="protein sequence ID" value="KAJ6230228.1"/>
    <property type="molecule type" value="Genomic_DNA"/>
</dbReference>
<name>A0ABQ8XC48_9EUKA</name>
<sequence>MGNRKSSKKNTSKNKTRMKSKSERDKRSKKIDRKIANERENYKNLVKILVLGTGESGKSTFVKQIQIIYKSGFETEFRQMYKTKVQRNIIHYTKQLINSLPSVGLQLKSHERDVAIRFLKDKSQYCDHTTIELKEMIETLWKSKALKRAFSLRSSLQIPDTHSYYLNDLDRLTEEEYLPNDQDILNCRIPTTGVSSVEFEVNNLPWYVVDVGGQRSERRKWIHQFDDVNLVIYVTAISEFDQKLYEDEEVNRMRESLELFDSTINNDYFFHKSCVLLFNKIDLFENKIKETNLSESFIDYEGDNSYDDCLSYLTNLFLKIGNNKKRKVTHLYTCANNTGKIKEAFEVIQQSVLEKVSKDLGKIEKL</sequence>
<dbReference type="InterPro" id="IPR001019">
    <property type="entry name" value="Gprotein_alpha_su"/>
</dbReference>
<accession>A0ABQ8XC48</accession>
<evidence type="ECO:0000313" key="7">
    <source>
        <dbReference type="Proteomes" id="UP001150062"/>
    </source>
</evidence>
<evidence type="ECO:0000256" key="1">
    <source>
        <dbReference type="ARBA" id="ARBA00022723"/>
    </source>
</evidence>
<dbReference type="SMART" id="SM00275">
    <property type="entry name" value="G_alpha"/>
    <property type="match status" value="1"/>
</dbReference>
<evidence type="ECO:0000256" key="3">
    <source>
        <dbReference type="ARBA" id="ARBA00023134"/>
    </source>
</evidence>
<dbReference type="PANTHER" id="PTHR10218">
    <property type="entry name" value="GTP-BINDING PROTEIN ALPHA SUBUNIT"/>
    <property type="match status" value="1"/>
</dbReference>
<comment type="caution">
    <text evidence="6">The sequence shown here is derived from an EMBL/GenBank/DDBJ whole genome shotgun (WGS) entry which is preliminary data.</text>
</comment>
<dbReference type="PROSITE" id="PS51882">
    <property type="entry name" value="G_ALPHA"/>
    <property type="match status" value="1"/>
</dbReference>
<keyword evidence="2" id="KW-0547">Nucleotide-binding</keyword>
<evidence type="ECO:0000256" key="4">
    <source>
        <dbReference type="ARBA" id="ARBA00023224"/>
    </source>
</evidence>
<dbReference type="InterPro" id="IPR011025">
    <property type="entry name" value="GproteinA_insert"/>
</dbReference>
<reference evidence="6" key="1">
    <citation type="submission" date="2022-08" db="EMBL/GenBank/DDBJ databases">
        <title>Novel sulfate-reducing endosymbionts in the free-living metamonad Anaeramoeba.</title>
        <authorList>
            <person name="Jerlstrom-Hultqvist J."/>
            <person name="Cepicka I."/>
            <person name="Gallot-Lavallee L."/>
            <person name="Salas-Leiva D."/>
            <person name="Curtis B.A."/>
            <person name="Zahonova K."/>
            <person name="Pipaliya S."/>
            <person name="Dacks J."/>
            <person name="Roger A.J."/>
        </authorList>
    </citation>
    <scope>NUCLEOTIDE SEQUENCE</scope>
    <source>
        <strain evidence="6">Schooner1</strain>
    </source>
</reference>
<evidence type="ECO:0000256" key="2">
    <source>
        <dbReference type="ARBA" id="ARBA00022741"/>
    </source>
</evidence>
<keyword evidence="3" id="KW-0342">GTP-binding</keyword>
<keyword evidence="4" id="KW-0807">Transducer</keyword>
<protein>
    <submittedName>
        <fullName evidence="6">Guanine nucleotide-binding protein g(O) subunit alpha</fullName>
    </submittedName>
</protein>
<proteinExistence type="predicted"/>
<keyword evidence="1" id="KW-0479">Metal-binding</keyword>
<dbReference type="SUPFAM" id="SSF52540">
    <property type="entry name" value="P-loop containing nucleoside triphosphate hydrolases"/>
    <property type="match status" value="1"/>
</dbReference>
<dbReference type="Pfam" id="PF00503">
    <property type="entry name" value="G-alpha"/>
    <property type="match status" value="1"/>
</dbReference>
<dbReference type="Gene3D" id="3.40.50.300">
    <property type="entry name" value="P-loop containing nucleotide triphosphate hydrolases"/>
    <property type="match status" value="1"/>
</dbReference>
<organism evidence="6 7">
    <name type="scientific">Anaeramoeba flamelloides</name>
    <dbReference type="NCBI Taxonomy" id="1746091"/>
    <lineage>
        <taxon>Eukaryota</taxon>
        <taxon>Metamonada</taxon>
        <taxon>Anaeramoebidae</taxon>
        <taxon>Anaeramoeba</taxon>
    </lineage>
</organism>
<dbReference type="Proteomes" id="UP001150062">
    <property type="component" value="Unassembled WGS sequence"/>
</dbReference>
<dbReference type="CDD" id="cd00066">
    <property type="entry name" value="G-alpha"/>
    <property type="match status" value="1"/>
</dbReference>
<dbReference type="Gene3D" id="1.10.400.10">
    <property type="entry name" value="GI Alpha 1, domain 2-like"/>
    <property type="match status" value="1"/>
</dbReference>
<gene>
    <name evidence="6" type="ORF">M0813_06866</name>
</gene>
<feature type="region of interest" description="Disordered" evidence="5">
    <location>
        <begin position="1"/>
        <end position="36"/>
    </location>
</feature>
<dbReference type="PANTHER" id="PTHR10218:SF302">
    <property type="entry name" value="GUANINE NUCLEOTIDE-BINDING PROTEIN ALPHA-5 SUBUNIT"/>
    <property type="match status" value="1"/>
</dbReference>